<dbReference type="PROSITE" id="PS51198">
    <property type="entry name" value="UVRD_HELICASE_ATP_BIND"/>
    <property type="match status" value="1"/>
</dbReference>
<keyword evidence="6" id="KW-0269">Exonuclease</keyword>
<dbReference type="InterPro" id="IPR000212">
    <property type="entry name" value="DNA_helicase_UvrD/REP"/>
</dbReference>
<keyword evidence="1" id="KW-0540">Nuclease</keyword>
<evidence type="ECO:0000256" key="15">
    <source>
        <dbReference type="PROSITE-ProRule" id="PRU00560"/>
    </source>
</evidence>
<evidence type="ECO:0000259" key="16">
    <source>
        <dbReference type="PROSITE" id="PS51198"/>
    </source>
</evidence>
<dbReference type="Proteomes" id="UP000240009">
    <property type="component" value="Unassembled WGS sequence"/>
</dbReference>
<accession>A0A2S8EZH0</accession>
<evidence type="ECO:0000256" key="12">
    <source>
        <dbReference type="ARBA" id="ARBA00034808"/>
    </source>
</evidence>
<dbReference type="InterPro" id="IPR014017">
    <property type="entry name" value="DNA_helicase_UvrD-like_C"/>
</dbReference>
<comment type="catalytic activity">
    <reaction evidence="14">
        <text>ATP + H2O = ADP + phosphate + H(+)</text>
        <dbReference type="Rhea" id="RHEA:13065"/>
        <dbReference type="ChEBI" id="CHEBI:15377"/>
        <dbReference type="ChEBI" id="CHEBI:15378"/>
        <dbReference type="ChEBI" id="CHEBI:30616"/>
        <dbReference type="ChEBI" id="CHEBI:43474"/>
        <dbReference type="ChEBI" id="CHEBI:456216"/>
        <dbReference type="EC" id="5.6.2.4"/>
    </reaction>
</comment>
<keyword evidence="7 15" id="KW-0067">ATP-binding</keyword>
<evidence type="ECO:0000256" key="2">
    <source>
        <dbReference type="ARBA" id="ARBA00022741"/>
    </source>
</evidence>
<dbReference type="Gene3D" id="1.10.3170.10">
    <property type="entry name" value="Recbcd, chain B, domain 2"/>
    <property type="match status" value="1"/>
</dbReference>
<keyword evidence="2 15" id="KW-0547">Nucleotide-binding</keyword>
<dbReference type="GO" id="GO:0005829">
    <property type="term" value="C:cytosol"/>
    <property type="evidence" value="ECO:0007669"/>
    <property type="project" value="TreeGrafter"/>
</dbReference>
<dbReference type="PANTHER" id="PTHR11070:SF2">
    <property type="entry name" value="ATP-DEPENDENT DNA HELICASE SRS2"/>
    <property type="match status" value="1"/>
</dbReference>
<dbReference type="InterPro" id="IPR011604">
    <property type="entry name" value="PDDEXK-like_dom_sf"/>
</dbReference>
<evidence type="ECO:0000256" key="4">
    <source>
        <dbReference type="ARBA" id="ARBA00022801"/>
    </source>
</evidence>
<proteinExistence type="predicted"/>
<dbReference type="GO" id="GO:0043138">
    <property type="term" value="F:3'-5' DNA helicase activity"/>
    <property type="evidence" value="ECO:0007669"/>
    <property type="project" value="UniProtKB-EC"/>
</dbReference>
<dbReference type="GO" id="GO:0000725">
    <property type="term" value="P:recombinational repair"/>
    <property type="evidence" value="ECO:0007669"/>
    <property type="project" value="TreeGrafter"/>
</dbReference>
<evidence type="ECO:0000256" key="13">
    <source>
        <dbReference type="ARBA" id="ARBA00034923"/>
    </source>
</evidence>
<evidence type="ECO:0000259" key="17">
    <source>
        <dbReference type="PROSITE" id="PS51217"/>
    </source>
</evidence>
<keyword evidence="9" id="KW-0234">DNA repair</keyword>
<evidence type="ECO:0000313" key="18">
    <source>
        <dbReference type="EMBL" id="PQO25326.1"/>
    </source>
</evidence>
<dbReference type="PANTHER" id="PTHR11070">
    <property type="entry name" value="UVRD / RECB / PCRA DNA HELICASE FAMILY MEMBER"/>
    <property type="match status" value="1"/>
</dbReference>
<feature type="binding site" evidence="15">
    <location>
        <begin position="20"/>
        <end position="27"/>
    </location>
    <ligand>
        <name>ATP</name>
        <dbReference type="ChEBI" id="CHEBI:30616"/>
    </ligand>
</feature>
<evidence type="ECO:0000256" key="14">
    <source>
        <dbReference type="ARBA" id="ARBA00048988"/>
    </source>
</evidence>
<dbReference type="InterPro" id="IPR014016">
    <property type="entry name" value="UvrD-like_ATP-bd"/>
</dbReference>
<comment type="caution">
    <text evidence="18">The sequence shown here is derived from an EMBL/GenBank/DDBJ whole genome shotgun (WGS) entry which is preliminary data.</text>
</comment>
<gene>
    <name evidence="18" type="ORF">C5Y96_25860</name>
</gene>
<dbReference type="GO" id="GO:0004527">
    <property type="term" value="F:exonuclease activity"/>
    <property type="evidence" value="ECO:0007669"/>
    <property type="project" value="UniProtKB-KW"/>
</dbReference>
<protein>
    <recommendedName>
        <fullName evidence="12">DNA 3'-5' helicase</fullName>
        <ecNumber evidence="12">5.6.2.4</ecNumber>
    </recommendedName>
    <alternativeName>
        <fullName evidence="13">DNA 3'-5' helicase II</fullName>
    </alternativeName>
</protein>
<dbReference type="Pfam" id="PF13361">
    <property type="entry name" value="UvrD_C"/>
    <property type="match status" value="1"/>
</dbReference>
<dbReference type="SUPFAM" id="SSF52540">
    <property type="entry name" value="P-loop containing nucleoside triphosphate hydrolases"/>
    <property type="match status" value="1"/>
</dbReference>
<dbReference type="InterPro" id="IPR011335">
    <property type="entry name" value="Restrct_endonuc-II-like"/>
</dbReference>
<dbReference type="GO" id="GO:0005524">
    <property type="term" value="F:ATP binding"/>
    <property type="evidence" value="ECO:0007669"/>
    <property type="project" value="UniProtKB-UniRule"/>
</dbReference>
<keyword evidence="3" id="KW-0227">DNA damage</keyword>
<dbReference type="InterPro" id="IPR038726">
    <property type="entry name" value="PDDEXK_AddAB-type"/>
</dbReference>
<reference evidence="18 19" key="1">
    <citation type="submission" date="2018-02" db="EMBL/GenBank/DDBJ databases">
        <title>Comparative genomes isolates from brazilian mangrove.</title>
        <authorList>
            <person name="Araujo J.E."/>
            <person name="Taketani R.G."/>
            <person name="Silva M.C.P."/>
            <person name="Loureco M.V."/>
            <person name="Andreote F.D."/>
        </authorList>
    </citation>
    <scope>NUCLEOTIDE SEQUENCE [LARGE SCALE GENOMIC DNA]</scope>
    <source>
        <strain evidence="18 19">HEX-2 MGV</strain>
    </source>
</reference>
<dbReference type="Gene3D" id="3.90.320.10">
    <property type="match status" value="1"/>
</dbReference>
<dbReference type="EMBL" id="PUIA01000085">
    <property type="protein sequence ID" value="PQO25326.1"/>
    <property type="molecule type" value="Genomic_DNA"/>
</dbReference>
<keyword evidence="8" id="KW-0238">DNA-binding</keyword>
<comment type="catalytic activity">
    <reaction evidence="11">
        <text>Couples ATP hydrolysis with the unwinding of duplex DNA by translocating in the 3'-5' direction.</text>
        <dbReference type="EC" id="5.6.2.4"/>
    </reaction>
</comment>
<feature type="domain" description="UvrD-like helicase ATP-binding" evidence="16">
    <location>
        <begin position="1"/>
        <end position="431"/>
    </location>
</feature>
<sequence length="1059" mass="118946">MGACPMSDSNTPFPNTLIRASAGSGKTFRLSSRYLGIVAHSGRPDEILATTFTRKAAGEILDRIMMRLAIAAIDPAKLNELNGSLEGTPLTQADCLRTLHKIPQQMHRLQVKTLDSHFIRLAQCFSFELGLPPDWTILDDVDDQRLRMDAVNRVLAHPETGEVIQLLHLLSKGSSERSVSRLVMNVVNDLYGVYLDSDENSWQVLSMAAAPKEKEVEDAIEFLDSYPADQKSLKKAMVADVERFRGQQWPKFLDTGLPPKIVAGEETYMRKAIPDDVVRVYQTLVRYVQSILIGRTIDQNRGAYQLLDQFHTHYERLKWQQRGYRFEDVTRRLSDALENSSEIQNQFRLDRKIEHLLLDEFQDTSPVQWDVIRPVAQKIAAQPKDRSILCVGDMKQAIYAWRGGVAEIFDAVQKTLPGINPEDMDKSYRSSPLIMETVNQIFGKLGEFPAAGKMRSGIDHWLKFFHPHETARQELPGYVTLESAPLDREGKPCDDQVIAHTAKRVAELHRKAPHISIGVLVRRNATIASMIYLLRELDVMASEEGGNPLTDSAAVQLMLSILEWIDHPGNTAARFHVAQSPLAVLLGPPVQTNAQWELVANDLRRELLVSGYGAAISRWAKHLHPECTPREQRRLEQLERLAFAYQSKATLRSQDFVRFIQSQRVGDSSSAAVRVMNIHQSKGLEFDAVFLPELDNRIPPQADSFVMRRDEQIGPISGVTHYVSESLQPMLPEAVQQIFEETQQKNVVEALCVLYVALTRAVHALHMVIKPRPMPKSGGEGPSKSFSGIILNGLTDVAYPNEEVLLYHSGDPNWYESTASEHHEIETTQAPAEERLPIQLKPTSPDALGEFVAPSSLEGGRMRRVKDLLTAKVVTAGMQYGSAMHHWMESVEWTETFVADREAMIASARAKFGEFAYAGAFGHFQSILKSNPSTELLGQKQYQSHAWWPGASAGDTLSVQREFPFAITHEGSVLRGSIDRLVLVQQDGQVVAADVIDFKTDKFEDDAALQEKVDHYRPQVNAYRQAVAQIFKLPRSAIRGTLFFVHGPKIITWQEKETP</sequence>
<dbReference type="Pfam" id="PF00580">
    <property type="entry name" value="UvrD-helicase"/>
    <property type="match status" value="1"/>
</dbReference>
<evidence type="ECO:0000256" key="8">
    <source>
        <dbReference type="ARBA" id="ARBA00023125"/>
    </source>
</evidence>
<keyword evidence="10" id="KW-0413">Isomerase</keyword>
<evidence type="ECO:0000256" key="10">
    <source>
        <dbReference type="ARBA" id="ARBA00023235"/>
    </source>
</evidence>
<dbReference type="Gene3D" id="3.40.50.300">
    <property type="entry name" value="P-loop containing nucleotide triphosphate hydrolases"/>
    <property type="match status" value="2"/>
</dbReference>
<dbReference type="AlphaFoldDB" id="A0A2S8EZH0"/>
<evidence type="ECO:0000256" key="6">
    <source>
        <dbReference type="ARBA" id="ARBA00022839"/>
    </source>
</evidence>
<keyword evidence="4 15" id="KW-0378">Hydrolase</keyword>
<dbReference type="SUPFAM" id="SSF52980">
    <property type="entry name" value="Restriction endonuclease-like"/>
    <property type="match status" value="1"/>
</dbReference>
<name>A0A2S8EZH0_9BACT</name>
<evidence type="ECO:0000256" key="3">
    <source>
        <dbReference type="ARBA" id="ARBA00022763"/>
    </source>
</evidence>
<evidence type="ECO:0000256" key="11">
    <source>
        <dbReference type="ARBA" id="ARBA00034617"/>
    </source>
</evidence>
<dbReference type="InterPro" id="IPR027417">
    <property type="entry name" value="P-loop_NTPase"/>
</dbReference>
<evidence type="ECO:0000256" key="7">
    <source>
        <dbReference type="ARBA" id="ARBA00022840"/>
    </source>
</evidence>
<organism evidence="18 19">
    <name type="scientific">Blastopirellula marina</name>
    <dbReference type="NCBI Taxonomy" id="124"/>
    <lineage>
        <taxon>Bacteria</taxon>
        <taxon>Pseudomonadati</taxon>
        <taxon>Planctomycetota</taxon>
        <taxon>Planctomycetia</taxon>
        <taxon>Pirellulales</taxon>
        <taxon>Pirellulaceae</taxon>
        <taxon>Blastopirellula</taxon>
    </lineage>
</organism>
<dbReference type="GO" id="GO:0033202">
    <property type="term" value="C:DNA helicase complex"/>
    <property type="evidence" value="ECO:0007669"/>
    <property type="project" value="TreeGrafter"/>
</dbReference>
<dbReference type="EC" id="5.6.2.4" evidence="12"/>
<dbReference type="PROSITE" id="PS51217">
    <property type="entry name" value="UVRD_HELICASE_CTER"/>
    <property type="match status" value="1"/>
</dbReference>
<dbReference type="GO" id="GO:0003677">
    <property type="term" value="F:DNA binding"/>
    <property type="evidence" value="ECO:0007669"/>
    <property type="project" value="UniProtKB-KW"/>
</dbReference>
<evidence type="ECO:0000256" key="9">
    <source>
        <dbReference type="ARBA" id="ARBA00023204"/>
    </source>
</evidence>
<evidence type="ECO:0000256" key="5">
    <source>
        <dbReference type="ARBA" id="ARBA00022806"/>
    </source>
</evidence>
<feature type="domain" description="UvrD-like helicase C-terminal" evidence="17">
    <location>
        <begin position="448"/>
        <end position="683"/>
    </location>
</feature>
<evidence type="ECO:0000313" key="19">
    <source>
        <dbReference type="Proteomes" id="UP000240009"/>
    </source>
</evidence>
<evidence type="ECO:0000256" key="1">
    <source>
        <dbReference type="ARBA" id="ARBA00022722"/>
    </source>
</evidence>
<dbReference type="Pfam" id="PF12705">
    <property type="entry name" value="PDDEXK_1"/>
    <property type="match status" value="1"/>
</dbReference>
<keyword evidence="5 15" id="KW-0347">Helicase</keyword>